<feature type="compositionally biased region" description="Pro residues" evidence="3">
    <location>
        <begin position="9"/>
        <end position="18"/>
    </location>
</feature>
<dbReference type="InterPro" id="IPR001932">
    <property type="entry name" value="PPM-type_phosphatase-like_dom"/>
</dbReference>
<gene>
    <name evidence="5" type="ORF">BMG00_09795</name>
</gene>
<name>A0ABX3MRC8_9RHOB</name>
<comment type="caution">
    <text evidence="5">The sequence shown here is derived from an EMBL/GenBank/DDBJ whole genome shotgun (WGS) entry which is preliminary data.</text>
</comment>
<dbReference type="SUPFAM" id="SSF81606">
    <property type="entry name" value="PP2C-like"/>
    <property type="match status" value="1"/>
</dbReference>
<dbReference type="PANTHER" id="PTHR43156:SF2">
    <property type="entry name" value="STAGE II SPORULATION PROTEIN E"/>
    <property type="match status" value="1"/>
</dbReference>
<dbReference type="InterPro" id="IPR011006">
    <property type="entry name" value="CheY-like_superfamily"/>
</dbReference>
<keyword evidence="2" id="KW-0597">Phosphoprotein</keyword>
<dbReference type="Gene3D" id="3.40.50.2300">
    <property type="match status" value="1"/>
</dbReference>
<sequence>MAASDDAPFPDPSPPEPGAPRHVLVVDDSRMQRRILSAQLARSGYRVSEAASAEEALVICTRTEPDIVISDWMMTGMTGPEFCQAFRAMDRRSYGYFILLTSKAEKTDVTHGLESGADDFLSKPVNGEELRARLSAGSRILSMQEELSAKNDLLRAAQDVIERDLQEARKLQQSLVRDRHRDFGAGVASLMLRPTGHVGGDLVGFFPIGETRVGLYGIDVSGHGITSALMMARVAGYLSGTWPAQNIALISTGRDSFISRPPAEVARMMNDLVLEEMQTESYLTLVYADIDLATGRVELVQAGHPYPVVQRYGGQVEFLGEGGLPIGLIPGADYATVTTLLAPGDRLILISDGITEATNPKGAMIDQTGLAALLRKFSSLEGPSFLDAILWEIEDYTAGDITDDISAAVFEYRGPGGTQGSRKASRDL</sequence>
<accession>A0ABX3MRC8</accession>
<organism evidence="5 6">
    <name type="scientific">Thioclava marina</name>
    <dbReference type="NCBI Taxonomy" id="1915077"/>
    <lineage>
        <taxon>Bacteria</taxon>
        <taxon>Pseudomonadati</taxon>
        <taxon>Pseudomonadota</taxon>
        <taxon>Alphaproteobacteria</taxon>
        <taxon>Rhodobacterales</taxon>
        <taxon>Paracoccaceae</taxon>
        <taxon>Thioclava</taxon>
    </lineage>
</organism>
<dbReference type="Gene3D" id="3.60.40.10">
    <property type="entry name" value="PPM-type phosphatase domain"/>
    <property type="match status" value="1"/>
</dbReference>
<evidence type="ECO:0000313" key="5">
    <source>
        <dbReference type="EMBL" id="OOY14017.1"/>
    </source>
</evidence>
<dbReference type="CDD" id="cd17574">
    <property type="entry name" value="REC_OmpR"/>
    <property type="match status" value="1"/>
</dbReference>
<dbReference type="SUPFAM" id="SSF52172">
    <property type="entry name" value="CheY-like"/>
    <property type="match status" value="1"/>
</dbReference>
<feature type="modified residue" description="4-aspartylphosphate" evidence="2">
    <location>
        <position position="71"/>
    </location>
</feature>
<dbReference type="PROSITE" id="PS50110">
    <property type="entry name" value="RESPONSE_REGULATORY"/>
    <property type="match status" value="1"/>
</dbReference>
<dbReference type="InterPro" id="IPR036457">
    <property type="entry name" value="PPM-type-like_dom_sf"/>
</dbReference>
<dbReference type="PANTHER" id="PTHR43156">
    <property type="entry name" value="STAGE II SPORULATION PROTEIN E-RELATED"/>
    <property type="match status" value="1"/>
</dbReference>
<keyword evidence="6" id="KW-1185">Reference proteome</keyword>
<evidence type="ECO:0000256" key="2">
    <source>
        <dbReference type="PROSITE-ProRule" id="PRU00169"/>
    </source>
</evidence>
<proteinExistence type="predicted"/>
<dbReference type="Pfam" id="PF07228">
    <property type="entry name" value="SpoIIE"/>
    <property type="match status" value="1"/>
</dbReference>
<evidence type="ECO:0000313" key="6">
    <source>
        <dbReference type="Proteomes" id="UP000242224"/>
    </source>
</evidence>
<feature type="domain" description="Response regulatory" evidence="4">
    <location>
        <begin position="22"/>
        <end position="138"/>
    </location>
</feature>
<dbReference type="SMART" id="SM00331">
    <property type="entry name" value="PP2C_SIG"/>
    <property type="match status" value="1"/>
</dbReference>
<dbReference type="Proteomes" id="UP000242224">
    <property type="component" value="Unassembled WGS sequence"/>
</dbReference>
<dbReference type="InterPro" id="IPR001789">
    <property type="entry name" value="Sig_transdc_resp-reg_receiver"/>
</dbReference>
<reference evidence="5 6" key="1">
    <citation type="submission" date="2016-11" db="EMBL/GenBank/DDBJ databases">
        <title>A multilocus sequence analysis scheme for characterization of bacteria in the genus Thioclava.</title>
        <authorList>
            <person name="Liu Y."/>
            <person name="Shao Z."/>
        </authorList>
    </citation>
    <scope>NUCLEOTIDE SEQUENCE [LARGE SCALE GENOMIC DNA]</scope>
    <source>
        <strain evidence="5 6">11.10-0-13</strain>
    </source>
</reference>
<evidence type="ECO:0000256" key="1">
    <source>
        <dbReference type="ARBA" id="ARBA00022801"/>
    </source>
</evidence>
<evidence type="ECO:0000259" key="4">
    <source>
        <dbReference type="PROSITE" id="PS50110"/>
    </source>
</evidence>
<keyword evidence="1" id="KW-0378">Hydrolase</keyword>
<dbReference type="Pfam" id="PF00072">
    <property type="entry name" value="Response_reg"/>
    <property type="match status" value="1"/>
</dbReference>
<evidence type="ECO:0000256" key="3">
    <source>
        <dbReference type="SAM" id="MobiDB-lite"/>
    </source>
</evidence>
<dbReference type="SMART" id="SM00448">
    <property type="entry name" value="REC"/>
    <property type="match status" value="1"/>
</dbReference>
<dbReference type="InterPro" id="IPR052016">
    <property type="entry name" value="Bact_Sigma-Reg"/>
</dbReference>
<protein>
    <submittedName>
        <fullName evidence="5">Fused response regulator/phosphatase</fullName>
    </submittedName>
</protein>
<feature type="region of interest" description="Disordered" evidence="3">
    <location>
        <begin position="1"/>
        <end position="20"/>
    </location>
</feature>
<dbReference type="EMBL" id="MPZS01000001">
    <property type="protein sequence ID" value="OOY14017.1"/>
    <property type="molecule type" value="Genomic_DNA"/>
</dbReference>